<dbReference type="InterPro" id="IPR036390">
    <property type="entry name" value="WH_DNA-bd_sf"/>
</dbReference>
<dbReference type="Gene3D" id="1.10.10.10">
    <property type="entry name" value="Winged helix-like DNA-binding domain superfamily/Winged helix DNA-binding domain"/>
    <property type="match status" value="1"/>
</dbReference>
<evidence type="ECO:0000313" key="1">
    <source>
        <dbReference type="EMBL" id="KFE50608.1"/>
    </source>
</evidence>
<dbReference type="Proteomes" id="UP000028631">
    <property type="component" value="Unassembled WGS sequence"/>
</dbReference>
<dbReference type="EMBL" id="JPQU01000100">
    <property type="protein sequence ID" value="KFE50608.1"/>
    <property type="molecule type" value="Genomic_DNA"/>
</dbReference>
<evidence type="ECO:0000313" key="2">
    <source>
        <dbReference type="Proteomes" id="UP000028631"/>
    </source>
</evidence>
<dbReference type="AlphaFoldDB" id="A0A085V595"/>
<reference evidence="1 2" key="1">
    <citation type="submission" date="2014-07" db="EMBL/GenBank/DDBJ databases">
        <title>Draft Genome Sequences of Environmental Pseudomonas syringae strains.</title>
        <authorList>
            <person name="Baltrus D.A."/>
            <person name="Berge O."/>
            <person name="Morris C."/>
        </authorList>
    </citation>
    <scope>NUCLEOTIDE SEQUENCE [LARGE SCALE GENOMIC DNA]</scope>
    <source>
        <strain evidence="1 2">GAW0119</strain>
    </source>
</reference>
<keyword evidence="2" id="KW-1185">Reference proteome</keyword>
<sequence>MQLPGRGGGFSADEPLSSCRKLSQQLRTSRYTVTLVYQSLLDKGYLVGRPRSSCYLHAAVFDPCLESMIGWKTRAPNPVLFEESVDAY</sequence>
<evidence type="ECO:0008006" key="3">
    <source>
        <dbReference type="Google" id="ProtNLM"/>
    </source>
</evidence>
<proteinExistence type="predicted"/>
<comment type="caution">
    <text evidence="1">The sequence shown here is derived from an EMBL/GenBank/DDBJ whole genome shotgun (WGS) entry which is preliminary data.</text>
</comment>
<name>A0A085V595_PSESX</name>
<dbReference type="InterPro" id="IPR036388">
    <property type="entry name" value="WH-like_DNA-bd_sf"/>
</dbReference>
<dbReference type="PATRIC" id="fig|317.175.peg.5237"/>
<gene>
    <name evidence="1" type="ORF">IV01_25140</name>
</gene>
<dbReference type="SUPFAM" id="SSF46785">
    <property type="entry name" value="Winged helix' DNA-binding domain"/>
    <property type="match status" value="1"/>
</dbReference>
<protein>
    <recommendedName>
        <fullName evidence="3">GntR family transcriptional regulator</fullName>
    </recommendedName>
</protein>
<accession>A0A085V595</accession>
<organism evidence="1 2">
    <name type="scientific">Pseudomonas syringae</name>
    <dbReference type="NCBI Taxonomy" id="317"/>
    <lineage>
        <taxon>Bacteria</taxon>
        <taxon>Pseudomonadati</taxon>
        <taxon>Pseudomonadota</taxon>
        <taxon>Gammaproteobacteria</taxon>
        <taxon>Pseudomonadales</taxon>
        <taxon>Pseudomonadaceae</taxon>
        <taxon>Pseudomonas</taxon>
    </lineage>
</organism>